<keyword evidence="4" id="KW-0597">Phosphoprotein</keyword>
<dbReference type="InterPro" id="IPR005467">
    <property type="entry name" value="His_kinase_dom"/>
</dbReference>
<dbReference type="PRINTS" id="PR00344">
    <property type="entry name" value="BCTRLSENSOR"/>
</dbReference>
<dbReference type="GO" id="GO:0005886">
    <property type="term" value="C:plasma membrane"/>
    <property type="evidence" value="ECO:0007669"/>
    <property type="project" value="TreeGrafter"/>
</dbReference>
<dbReference type="EC" id="2.7.13.3" evidence="3"/>
<evidence type="ECO:0000313" key="10">
    <source>
        <dbReference type="Proteomes" id="UP000501451"/>
    </source>
</evidence>
<evidence type="ECO:0000256" key="7">
    <source>
        <dbReference type="ARBA" id="ARBA00023012"/>
    </source>
</evidence>
<feature type="domain" description="Histidine kinase" evidence="8">
    <location>
        <begin position="1"/>
        <end position="62"/>
    </location>
</feature>
<reference evidence="9 10" key="1">
    <citation type="journal article" date="2017" name="Int. J. Syst. Evol. Microbiol.">
        <title>Jeotgalibaca porci sp. nov. and Jeotgalibaca arthritidis sp. nov., isolated from pigs, and emended description of the genus Jeotgalibaca.</title>
        <authorList>
            <person name="Zamora L."/>
            <person name="Perez-Sancho M."/>
            <person name="Dominguez L."/>
            <person name="Fernandez-Garayzabal J.F."/>
            <person name="Vela A.I."/>
        </authorList>
    </citation>
    <scope>NUCLEOTIDE SEQUENCE [LARGE SCALE GENOMIC DNA]</scope>
    <source>
        <strain evidence="9 10">CECT 9157</strain>
    </source>
</reference>
<dbReference type="Gene3D" id="3.30.565.10">
    <property type="entry name" value="Histidine kinase-like ATPase, C-terminal domain"/>
    <property type="match status" value="1"/>
</dbReference>
<evidence type="ECO:0000256" key="3">
    <source>
        <dbReference type="ARBA" id="ARBA00012438"/>
    </source>
</evidence>
<dbReference type="EMBL" id="CP049740">
    <property type="protein sequence ID" value="QII82000.1"/>
    <property type="molecule type" value="Genomic_DNA"/>
</dbReference>
<dbReference type="PANTHER" id="PTHR45453:SF1">
    <property type="entry name" value="PHOSPHATE REGULON SENSOR PROTEIN PHOR"/>
    <property type="match status" value="1"/>
</dbReference>
<dbReference type="KEGG" id="jar:G7057_05745"/>
<accession>A0A6G7K9S3</accession>
<comment type="catalytic activity">
    <reaction evidence="1">
        <text>ATP + protein L-histidine = ADP + protein N-phospho-L-histidine.</text>
        <dbReference type="EC" id="2.7.13.3"/>
    </reaction>
</comment>
<gene>
    <name evidence="9" type="ORF">G7057_05745</name>
</gene>
<evidence type="ECO:0000256" key="2">
    <source>
        <dbReference type="ARBA" id="ARBA00004370"/>
    </source>
</evidence>
<proteinExistence type="predicted"/>
<dbReference type="InterPro" id="IPR004358">
    <property type="entry name" value="Sig_transdc_His_kin-like_C"/>
</dbReference>
<dbReference type="PROSITE" id="PS50109">
    <property type="entry name" value="HIS_KIN"/>
    <property type="match status" value="1"/>
</dbReference>
<dbReference type="InterPro" id="IPR003594">
    <property type="entry name" value="HATPase_dom"/>
</dbReference>
<keyword evidence="5" id="KW-0808">Transferase</keyword>
<dbReference type="SUPFAM" id="SSF55874">
    <property type="entry name" value="ATPase domain of HSP90 chaperone/DNA topoisomerase II/histidine kinase"/>
    <property type="match status" value="1"/>
</dbReference>
<name>A0A6G7K9S3_9LACT</name>
<evidence type="ECO:0000256" key="1">
    <source>
        <dbReference type="ARBA" id="ARBA00000085"/>
    </source>
</evidence>
<dbReference type="GO" id="GO:0016036">
    <property type="term" value="P:cellular response to phosphate starvation"/>
    <property type="evidence" value="ECO:0007669"/>
    <property type="project" value="TreeGrafter"/>
</dbReference>
<protein>
    <recommendedName>
        <fullName evidence="3">histidine kinase</fullName>
        <ecNumber evidence="3">2.7.13.3</ecNumber>
    </recommendedName>
</protein>
<dbReference type="InterPro" id="IPR036890">
    <property type="entry name" value="HATPase_C_sf"/>
</dbReference>
<organism evidence="9 10">
    <name type="scientific">Jeotgalibaca arthritidis</name>
    <dbReference type="NCBI Taxonomy" id="1868794"/>
    <lineage>
        <taxon>Bacteria</taxon>
        <taxon>Bacillati</taxon>
        <taxon>Bacillota</taxon>
        <taxon>Bacilli</taxon>
        <taxon>Lactobacillales</taxon>
        <taxon>Carnobacteriaceae</taxon>
        <taxon>Jeotgalibaca</taxon>
    </lineage>
</organism>
<evidence type="ECO:0000313" key="9">
    <source>
        <dbReference type="EMBL" id="QII82000.1"/>
    </source>
</evidence>
<dbReference type="AlphaFoldDB" id="A0A6G7K9S3"/>
<dbReference type="GO" id="GO:0000155">
    <property type="term" value="F:phosphorelay sensor kinase activity"/>
    <property type="evidence" value="ECO:0007669"/>
    <property type="project" value="TreeGrafter"/>
</dbReference>
<evidence type="ECO:0000259" key="8">
    <source>
        <dbReference type="PROSITE" id="PS50109"/>
    </source>
</evidence>
<dbReference type="GO" id="GO:0004721">
    <property type="term" value="F:phosphoprotein phosphatase activity"/>
    <property type="evidence" value="ECO:0007669"/>
    <property type="project" value="TreeGrafter"/>
</dbReference>
<keyword evidence="7" id="KW-0902">Two-component regulatory system</keyword>
<evidence type="ECO:0000256" key="5">
    <source>
        <dbReference type="ARBA" id="ARBA00022679"/>
    </source>
</evidence>
<evidence type="ECO:0000256" key="6">
    <source>
        <dbReference type="ARBA" id="ARBA00022777"/>
    </source>
</evidence>
<comment type="subcellular location">
    <subcellularLocation>
        <location evidence="2">Membrane</location>
    </subcellularLocation>
</comment>
<keyword evidence="10" id="KW-1185">Reference proteome</keyword>
<dbReference type="Proteomes" id="UP000501451">
    <property type="component" value="Chromosome"/>
</dbReference>
<evidence type="ECO:0000256" key="4">
    <source>
        <dbReference type="ARBA" id="ARBA00022553"/>
    </source>
</evidence>
<dbReference type="PANTHER" id="PTHR45453">
    <property type="entry name" value="PHOSPHATE REGULON SENSOR PROTEIN PHOR"/>
    <property type="match status" value="1"/>
</dbReference>
<dbReference type="InterPro" id="IPR050351">
    <property type="entry name" value="BphY/WalK/GraS-like"/>
</dbReference>
<dbReference type="Pfam" id="PF02518">
    <property type="entry name" value="HATPase_c"/>
    <property type="match status" value="1"/>
</dbReference>
<sequence>MPEDLDRLFDRFYRDNESRNQSTGGYGIGLSLAQAIVQQHGGSIQALALSNQHIQFQVVLPL</sequence>
<keyword evidence="6" id="KW-0418">Kinase</keyword>